<keyword evidence="1" id="KW-0472">Membrane</keyword>
<organism evidence="3 4">
    <name type="scientific">Streptomyces hokutonensis</name>
    <dbReference type="NCBI Taxonomy" id="1306990"/>
    <lineage>
        <taxon>Bacteria</taxon>
        <taxon>Bacillati</taxon>
        <taxon>Actinomycetota</taxon>
        <taxon>Actinomycetes</taxon>
        <taxon>Kitasatosporales</taxon>
        <taxon>Streptomycetaceae</taxon>
        <taxon>Streptomyces</taxon>
    </lineage>
</organism>
<comment type="caution">
    <text evidence="3">The sequence shown here is derived from an EMBL/GenBank/DDBJ whole genome shotgun (WGS) entry which is preliminary data.</text>
</comment>
<evidence type="ECO:0000313" key="3">
    <source>
        <dbReference type="EMBL" id="MFE9604414.1"/>
    </source>
</evidence>
<keyword evidence="1" id="KW-0812">Transmembrane</keyword>
<feature type="transmembrane region" description="Helical" evidence="1">
    <location>
        <begin position="107"/>
        <end position="125"/>
    </location>
</feature>
<feature type="transmembrane region" description="Helical" evidence="1">
    <location>
        <begin position="45"/>
        <end position="63"/>
    </location>
</feature>
<keyword evidence="4" id="KW-1185">Reference proteome</keyword>
<protein>
    <submittedName>
        <fullName evidence="3">VanZ family protein</fullName>
    </submittedName>
</protein>
<name>A0ABW6ME53_9ACTN</name>
<reference evidence="3 4" key="1">
    <citation type="submission" date="2024-10" db="EMBL/GenBank/DDBJ databases">
        <title>The Natural Products Discovery Center: Release of the First 8490 Sequenced Strains for Exploring Actinobacteria Biosynthetic Diversity.</title>
        <authorList>
            <person name="Kalkreuter E."/>
            <person name="Kautsar S.A."/>
            <person name="Yang D."/>
            <person name="Bader C.D."/>
            <person name="Teijaro C.N."/>
            <person name="Fluegel L."/>
            <person name="Davis C.M."/>
            <person name="Simpson J.R."/>
            <person name="Lauterbach L."/>
            <person name="Steele A.D."/>
            <person name="Gui C."/>
            <person name="Meng S."/>
            <person name="Li G."/>
            <person name="Viehrig K."/>
            <person name="Ye F."/>
            <person name="Su P."/>
            <person name="Kiefer A.F."/>
            <person name="Nichols A."/>
            <person name="Cepeda A.J."/>
            <person name="Yan W."/>
            <person name="Fan B."/>
            <person name="Jiang Y."/>
            <person name="Adhikari A."/>
            <person name="Zheng C.-J."/>
            <person name="Schuster L."/>
            <person name="Cowan T.M."/>
            <person name="Smanski M.J."/>
            <person name="Chevrette M.G."/>
            <person name="De Carvalho L.P.S."/>
            <person name="Shen B."/>
        </authorList>
    </citation>
    <scope>NUCLEOTIDE SEQUENCE [LARGE SCALE GENOMIC DNA]</scope>
    <source>
        <strain evidence="3 4">NPDC006488</strain>
    </source>
</reference>
<dbReference type="InterPro" id="IPR053150">
    <property type="entry name" value="Teicoplanin_resist-assoc"/>
</dbReference>
<dbReference type="Proteomes" id="UP001601303">
    <property type="component" value="Unassembled WGS sequence"/>
</dbReference>
<evidence type="ECO:0000256" key="1">
    <source>
        <dbReference type="SAM" id="Phobius"/>
    </source>
</evidence>
<evidence type="ECO:0000313" key="4">
    <source>
        <dbReference type="Proteomes" id="UP001601303"/>
    </source>
</evidence>
<feature type="domain" description="VanZ-like" evidence="2">
    <location>
        <begin position="3"/>
        <end position="123"/>
    </location>
</feature>
<gene>
    <name evidence="3" type="ORF">ACFYNQ_38435</name>
</gene>
<feature type="transmembrane region" description="Helical" evidence="1">
    <location>
        <begin position="75"/>
        <end position="95"/>
    </location>
</feature>
<dbReference type="PANTHER" id="PTHR36834:SF1">
    <property type="entry name" value="INTEGRAL MEMBRANE PROTEIN"/>
    <property type="match status" value="1"/>
</dbReference>
<proteinExistence type="predicted"/>
<dbReference type="PANTHER" id="PTHR36834">
    <property type="entry name" value="MEMBRANE PROTEIN-RELATED"/>
    <property type="match status" value="1"/>
</dbReference>
<dbReference type="RefSeq" id="WP_388113349.1">
    <property type="nucleotide sequence ID" value="NZ_JBIAHM010000016.1"/>
</dbReference>
<dbReference type="EMBL" id="JBIAHM010000016">
    <property type="protein sequence ID" value="MFE9604414.1"/>
    <property type="molecule type" value="Genomic_DNA"/>
</dbReference>
<dbReference type="Pfam" id="PF04892">
    <property type="entry name" value="VanZ"/>
    <property type="match status" value="1"/>
</dbReference>
<sequence length="161" mass="17151">MAALYATGALHFTLFPVIVDPDQNLSPWTNQVQTIPLHGLLSMDVSFALNVPLFLPFGMLLPLMTRRVLGAGRVALRALAVSATIELTQLGMYILFSNGRGADVDDLITNTLGAILGCLLLRLALRSTTFSALTRGFALPGTAFASPTAETQPAPATRQAR</sequence>
<accession>A0ABW6ME53</accession>
<keyword evidence="1" id="KW-1133">Transmembrane helix</keyword>
<evidence type="ECO:0000259" key="2">
    <source>
        <dbReference type="Pfam" id="PF04892"/>
    </source>
</evidence>
<dbReference type="InterPro" id="IPR006976">
    <property type="entry name" value="VanZ-like"/>
</dbReference>